<organism evidence="2 3">
    <name type="scientific">Oryza rufipogon</name>
    <name type="common">Brownbeard rice</name>
    <name type="synonym">Asian wild rice</name>
    <dbReference type="NCBI Taxonomy" id="4529"/>
    <lineage>
        <taxon>Eukaryota</taxon>
        <taxon>Viridiplantae</taxon>
        <taxon>Streptophyta</taxon>
        <taxon>Embryophyta</taxon>
        <taxon>Tracheophyta</taxon>
        <taxon>Spermatophyta</taxon>
        <taxon>Magnoliopsida</taxon>
        <taxon>Liliopsida</taxon>
        <taxon>Poales</taxon>
        <taxon>Poaceae</taxon>
        <taxon>BOP clade</taxon>
        <taxon>Oryzoideae</taxon>
        <taxon>Oryzeae</taxon>
        <taxon>Oryzinae</taxon>
        <taxon>Oryza</taxon>
    </lineage>
</organism>
<sequence>MVQWRRDLAGAGEEKERCRVNDMSIVNWYKPGSKSPLRGGCWSLPRRKVVSSDHRLHARSHKVSKKVHRRDQDQEQQLQRDHAVAETYDIDGNQPPTDY</sequence>
<evidence type="ECO:0000313" key="2">
    <source>
        <dbReference type="EnsemblPlants" id="ORUFI05G15020.1"/>
    </source>
</evidence>
<keyword evidence="3" id="KW-1185">Reference proteome</keyword>
<dbReference type="Gramene" id="ORUFI05G15020.1">
    <property type="protein sequence ID" value="ORUFI05G15020.1"/>
    <property type="gene ID" value="ORUFI05G15020"/>
</dbReference>
<reference evidence="2" key="2">
    <citation type="submission" date="2015-06" db="UniProtKB">
        <authorList>
            <consortium name="EnsemblPlants"/>
        </authorList>
    </citation>
    <scope>IDENTIFICATION</scope>
</reference>
<dbReference type="EnsemblPlants" id="ORUFI05G15020.1">
    <property type="protein sequence ID" value="ORUFI05G15020.1"/>
    <property type="gene ID" value="ORUFI05G15020"/>
</dbReference>
<dbReference type="Proteomes" id="UP000008022">
    <property type="component" value="Unassembled WGS sequence"/>
</dbReference>
<protein>
    <submittedName>
        <fullName evidence="2">Uncharacterized protein</fullName>
    </submittedName>
</protein>
<reference evidence="3" key="1">
    <citation type="submission" date="2013-06" db="EMBL/GenBank/DDBJ databases">
        <authorList>
            <person name="Zhao Q."/>
        </authorList>
    </citation>
    <scope>NUCLEOTIDE SEQUENCE</scope>
    <source>
        <strain evidence="3">cv. W1943</strain>
    </source>
</reference>
<dbReference type="OMA" id="GGCWSLP"/>
<name>A0A0E0PLJ8_ORYRU</name>
<feature type="compositionally biased region" description="Basic and acidic residues" evidence="1">
    <location>
        <begin position="70"/>
        <end position="84"/>
    </location>
</feature>
<proteinExistence type="predicted"/>
<feature type="compositionally biased region" description="Basic residues" evidence="1">
    <location>
        <begin position="56"/>
        <end position="69"/>
    </location>
</feature>
<evidence type="ECO:0000256" key="1">
    <source>
        <dbReference type="SAM" id="MobiDB-lite"/>
    </source>
</evidence>
<accession>A0A0E0PLJ8</accession>
<dbReference type="AlphaFoldDB" id="A0A0E0PLJ8"/>
<evidence type="ECO:0000313" key="3">
    <source>
        <dbReference type="Proteomes" id="UP000008022"/>
    </source>
</evidence>
<feature type="region of interest" description="Disordered" evidence="1">
    <location>
        <begin position="52"/>
        <end position="99"/>
    </location>
</feature>
<dbReference type="HOGENOM" id="CLU_153494_0_0_1"/>